<dbReference type="SMART" id="SM00822">
    <property type="entry name" value="PKS_KR"/>
    <property type="match status" value="1"/>
</dbReference>
<evidence type="ECO:0000313" key="7">
    <source>
        <dbReference type="EMBL" id="AVH44108.1"/>
    </source>
</evidence>
<dbReference type="FunFam" id="1.10.1200.10:FF:000016">
    <property type="entry name" value="Non-ribosomal peptide synthase"/>
    <property type="match status" value="1"/>
</dbReference>
<protein>
    <submittedName>
        <fullName evidence="7">Polyketide synthase</fullName>
    </submittedName>
</protein>
<keyword evidence="2" id="KW-0597">Phosphoprotein</keyword>
<dbReference type="Gene3D" id="3.40.366.10">
    <property type="entry name" value="Malonyl-Coenzyme A Acyl Carrier Protein, domain 2"/>
    <property type="match status" value="1"/>
</dbReference>
<keyword evidence="3" id="KW-0808">Transferase</keyword>
<dbReference type="Proteomes" id="UP000237717">
    <property type="component" value="Chromosome II"/>
</dbReference>
<dbReference type="Pfam" id="PF02801">
    <property type="entry name" value="Ketoacyl-synt_C"/>
    <property type="match status" value="1"/>
</dbReference>
<dbReference type="InterPro" id="IPR009081">
    <property type="entry name" value="PP-bd_ACP"/>
</dbReference>
<evidence type="ECO:0000256" key="3">
    <source>
        <dbReference type="ARBA" id="ARBA00022679"/>
    </source>
</evidence>
<dbReference type="SUPFAM" id="SSF53901">
    <property type="entry name" value="Thiolase-like"/>
    <property type="match status" value="1"/>
</dbReference>
<dbReference type="SMR" id="A0A2L2LIP9"/>
<dbReference type="GO" id="GO:0005886">
    <property type="term" value="C:plasma membrane"/>
    <property type="evidence" value="ECO:0007669"/>
    <property type="project" value="TreeGrafter"/>
</dbReference>
<dbReference type="SUPFAM" id="SSF55048">
    <property type="entry name" value="Probable ACP-binding domain of malonyl-CoA ACP transacylase"/>
    <property type="match status" value="1"/>
</dbReference>
<dbReference type="PANTHER" id="PTHR43775">
    <property type="entry name" value="FATTY ACID SYNTHASE"/>
    <property type="match status" value="1"/>
</dbReference>
<dbReference type="EMBL" id="CP026925">
    <property type="protein sequence ID" value="AVH44108.1"/>
    <property type="molecule type" value="Genomic_DNA"/>
</dbReference>
<dbReference type="InterPro" id="IPR014030">
    <property type="entry name" value="Ketoacyl_synth_N"/>
</dbReference>
<dbReference type="InterPro" id="IPR057326">
    <property type="entry name" value="KR_dom"/>
</dbReference>
<dbReference type="InterPro" id="IPR013968">
    <property type="entry name" value="PKS_KR"/>
</dbReference>
<dbReference type="GO" id="GO:0071770">
    <property type="term" value="P:DIM/DIP cell wall layer assembly"/>
    <property type="evidence" value="ECO:0007669"/>
    <property type="project" value="TreeGrafter"/>
</dbReference>
<proteinExistence type="predicted"/>
<dbReference type="Gene3D" id="3.30.70.3290">
    <property type="match status" value="1"/>
</dbReference>
<dbReference type="SMART" id="SM00823">
    <property type="entry name" value="PKS_PP"/>
    <property type="match status" value="1"/>
</dbReference>
<evidence type="ECO:0000256" key="1">
    <source>
        <dbReference type="ARBA" id="ARBA00022450"/>
    </source>
</evidence>
<dbReference type="InterPro" id="IPR036291">
    <property type="entry name" value="NAD(P)-bd_dom_sf"/>
</dbReference>
<dbReference type="PROSITE" id="PS00012">
    <property type="entry name" value="PHOSPHOPANTETHEINE"/>
    <property type="match status" value="1"/>
</dbReference>
<dbReference type="InterPro" id="IPR020841">
    <property type="entry name" value="PKS_Beta-ketoAc_synthase_dom"/>
</dbReference>
<dbReference type="CDD" id="cd00833">
    <property type="entry name" value="PKS"/>
    <property type="match status" value="1"/>
</dbReference>
<dbReference type="InterPro" id="IPR016035">
    <property type="entry name" value="Acyl_Trfase/lysoPLipase"/>
</dbReference>
<dbReference type="Gene3D" id="3.40.47.10">
    <property type="match status" value="1"/>
</dbReference>
<feature type="coiled-coil region" evidence="4">
    <location>
        <begin position="1496"/>
        <end position="1523"/>
    </location>
</feature>
<dbReference type="Pfam" id="PF08659">
    <property type="entry name" value="KR"/>
    <property type="match status" value="1"/>
</dbReference>
<dbReference type="InterPro" id="IPR032821">
    <property type="entry name" value="PKS_assoc"/>
</dbReference>
<dbReference type="Pfam" id="PF16197">
    <property type="entry name" value="KAsynt_C_assoc"/>
    <property type="match status" value="1"/>
</dbReference>
<dbReference type="PANTHER" id="PTHR43775:SF37">
    <property type="entry name" value="SI:DKEY-61P9.11"/>
    <property type="match status" value="1"/>
</dbReference>
<feature type="coiled-coil region" evidence="4">
    <location>
        <begin position="14"/>
        <end position="41"/>
    </location>
</feature>
<dbReference type="InterPro" id="IPR014031">
    <property type="entry name" value="Ketoacyl_synth_C"/>
</dbReference>
<dbReference type="Gene3D" id="3.40.50.720">
    <property type="entry name" value="NAD(P)-binding Rossmann-like Domain"/>
    <property type="match status" value="1"/>
</dbReference>
<dbReference type="RefSeq" id="WP_104679808.1">
    <property type="nucleotide sequence ID" value="NZ_CP026925.1"/>
</dbReference>
<name>A0A2L2LIP9_AGRTU</name>
<gene>
    <name evidence="7" type="ORF">At1D1609_40620</name>
</gene>
<feature type="domain" description="Carrier" evidence="5">
    <location>
        <begin position="1427"/>
        <end position="1503"/>
    </location>
</feature>
<dbReference type="Pfam" id="PF00698">
    <property type="entry name" value="Acyl_transf_1"/>
    <property type="match status" value="1"/>
</dbReference>
<dbReference type="InterPro" id="IPR014043">
    <property type="entry name" value="Acyl_transferase_dom"/>
</dbReference>
<dbReference type="GO" id="GO:0004312">
    <property type="term" value="F:fatty acid synthase activity"/>
    <property type="evidence" value="ECO:0007669"/>
    <property type="project" value="TreeGrafter"/>
</dbReference>
<evidence type="ECO:0000259" key="6">
    <source>
        <dbReference type="PROSITE" id="PS52004"/>
    </source>
</evidence>
<dbReference type="SMART" id="SM00827">
    <property type="entry name" value="PKS_AT"/>
    <property type="match status" value="1"/>
</dbReference>
<dbReference type="GO" id="GO:0005737">
    <property type="term" value="C:cytoplasm"/>
    <property type="evidence" value="ECO:0007669"/>
    <property type="project" value="TreeGrafter"/>
</dbReference>
<dbReference type="Gene3D" id="3.40.50.1820">
    <property type="entry name" value="alpha/beta hydrolase"/>
    <property type="match status" value="1"/>
</dbReference>
<dbReference type="InterPro" id="IPR016039">
    <property type="entry name" value="Thiolase-like"/>
</dbReference>
<dbReference type="SUPFAM" id="SSF51735">
    <property type="entry name" value="NAD(P)-binding Rossmann-fold domains"/>
    <property type="match status" value="2"/>
</dbReference>
<dbReference type="InterPro" id="IPR016036">
    <property type="entry name" value="Malonyl_transacylase_ACP-bd"/>
</dbReference>
<dbReference type="GO" id="GO:0031177">
    <property type="term" value="F:phosphopantetheine binding"/>
    <property type="evidence" value="ECO:0007669"/>
    <property type="project" value="InterPro"/>
</dbReference>
<dbReference type="PROSITE" id="PS52004">
    <property type="entry name" value="KS3_2"/>
    <property type="match status" value="1"/>
</dbReference>
<dbReference type="SUPFAM" id="SSF52151">
    <property type="entry name" value="FabD/lysophospholipase-like"/>
    <property type="match status" value="1"/>
</dbReference>
<keyword evidence="1" id="KW-0596">Phosphopantetheine</keyword>
<sequence length="1529" mass="162471">MTDTQRPTPDIVNQDQVSAILKEARQRLEAVQREKDERVAIVGMAGRFPGADDIEKFWHLLEQGRSGLRPVTDDELEEAGVDPQTAARPDYVRVWGGFDDPTAFDAGFFGYSPRDAELLDPQHRVFLECAASALDHAGYDSRAYPGRVGVYAGGALTYHFSHIQANRALREATDPIHVGLSNVLGMIASRVAYHLDLTGPTVSVQATCATALVALHLAARGLLAREADMALAGAVAIGQPLPEGYLYKSEGVGSPDGVCRPFDMNAKGTVFTNGAGVLVLKRLSDAIADGDTIHAVLSGSAIGNDGAAKVGLTAPSVTGQTAVLAAALENARLDPSAVDYVEAHGTATALGDPIELQSLNRVYGGALTREGRSCGLGSVKGNLGHMDVAAGMGGLIKTILSMKHEIFPATINFNAPSPALDLPASPFEIVAEQRPWPARTDRKRRAAVSAFGMGGMNAHVILEEPPVRAYEPEQAGPHLLPLSARTAEALAAMRNALAGYLEADDGAPLADIAYTLRKGRRPLEQRFVALARNRGEAARSVGAAEGPDCMAGEALSGDPSLIFLFPGQGSQYPGMARALYETETTFRGAFDACLAFMPDEIDLATVVFGDGAMAGRLTRTEVTQPALFAVEYALAQMWLARGVRPKAMVGHSIGEYVAACIAGVFSLEDAVKLVIARGRLMQACPEGAMLSVMLSESEARASLSGEMEIAVVNGPRSTVLAGTAKAIAELAARLDRSGIGCRELKTSHAFHSFMMEPALEAFSQLLATVNLNPPQIDILSNLTGNWLTAAEATDAAYWVAHLRRTVLFGPGLARALELPNPVLLEVGPGSTLTRLARQQASSELRTVTSLPDATTDEDARDHALLALAGLWIAGADVELAVSGDTSPRRRVPLPTYPFQRSPYRIPVIAPGGSVQDVAARLTAIPDWFHQPVWQRAPFDGATPSGDAHWLVLGDEKTLSAIGPVPDGVHVTRVRPAGAYAVHIGRYEIDPADVEHYSALLADLTAKGVTPSQIVNGFALDADAQPEVGFDSTFALAKALTATRTPVPLLTVLARSLHSVTGAEVIDPQRAKILGLLRVLPQEIPGLSCRSIDLQEKLDAPVPGLGQALLRPWREDRVVTALRNGYVWFEHHVQVSLTEPSEIPALARDATYLVAGDLLEGLALVYAQALVQTVGAKVVLAGPSGLPAVADWEHWLVSHGPKHPVSQFIRALRGIGTPGEDYVLFSGDIADPAWLAESIGALRAPFGPIRGVFQTAGMGDVYHCPLTEATGERNKALFKTKVGGLEALSKVLAGHAPDFVLVQSSLSTLVGGAGLSSYAGANSFLDAFVDGRRGGDQSVWQAIAWDTCLPHGATREDATGFLSGAMDADEVWRVTRSVLANPDIARVVVTPMQLQHRMTTARQGPPVVAGAATEENAGRERVKASFVAPRDPVERDVVTVMEDLLGISRVGIDDNFFELGGHSLLAVQVVTRLRKQFSTELPMRALLFEAPTVRGIAASIRERLDAAQKEHEELAALLDDIEAGALRTEA</sequence>
<evidence type="ECO:0000313" key="8">
    <source>
        <dbReference type="Proteomes" id="UP000237717"/>
    </source>
</evidence>
<organism evidence="7 8">
    <name type="scientific">Agrobacterium tumefaciens</name>
    <dbReference type="NCBI Taxonomy" id="358"/>
    <lineage>
        <taxon>Bacteria</taxon>
        <taxon>Pseudomonadati</taxon>
        <taxon>Pseudomonadota</taxon>
        <taxon>Alphaproteobacteria</taxon>
        <taxon>Hyphomicrobiales</taxon>
        <taxon>Rhizobiaceae</taxon>
        <taxon>Rhizobium/Agrobacterium group</taxon>
        <taxon>Agrobacterium</taxon>
        <taxon>Agrobacterium tumefaciens complex</taxon>
    </lineage>
</organism>
<accession>A0A2L2LIP9</accession>
<dbReference type="InterPro" id="IPR036736">
    <property type="entry name" value="ACP-like_sf"/>
</dbReference>
<evidence type="ECO:0000256" key="2">
    <source>
        <dbReference type="ARBA" id="ARBA00022553"/>
    </source>
</evidence>
<evidence type="ECO:0000259" key="5">
    <source>
        <dbReference type="PROSITE" id="PS50075"/>
    </source>
</evidence>
<dbReference type="PROSITE" id="PS50075">
    <property type="entry name" value="CARRIER"/>
    <property type="match status" value="1"/>
</dbReference>
<evidence type="ECO:0000256" key="4">
    <source>
        <dbReference type="SAM" id="Coils"/>
    </source>
</evidence>
<dbReference type="GO" id="GO:0006633">
    <property type="term" value="P:fatty acid biosynthetic process"/>
    <property type="evidence" value="ECO:0007669"/>
    <property type="project" value="TreeGrafter"/>
</dbReference>
<keyword evidence="4" id="KW-0175">Coiled coil</keyword>
<dbReference type="Pfam" id="PF00109">
    <property type="entry name" value="ketoacyl-synt"/>
    <property type="match status" value="1"/>
</dbReference>
<feature type="domain" description="Ketosynthase family 3 (KS3)" evidence="6">
    <location>
        <begin position="36"/>
        <end position="464"/>
    </location>
</feature>
<dbReference type="Pfam" id="PF00550">
    <property type="entry name" value="PP-binding"/>
    <property type="match status" value="1"/>
</dbReference>
<dbReference type="InterPro" id="IPR001227">
    <property type="entry name" value="Ac_transferase_dom_sf"/>
</dbReference>
<dbReference type="GO" id="GO:0044550">
    <property type="term" value="P:secondary metabolite biosynthetic process"/>
    <property type="evidence" value="ECO:0007669"/>
    <property type="project" value="UniProtKB-ARBA"/>
</dbReference>
<reference evidence="7 8" key="1">
    <citation type="submission" date="2018-02" db="EMBL/GenBank/DDBJ databases">
        <title>Complete genome sequence of Agrobacterium tumefaciens 1D1609.</title>
        <authorList>
            <person name="Cho S.-T."/>
            <person name="Haryono M."/>
            <person name="Chang H.-H."/>
            <person name="Santos M.N."/>
            <person name="Lai E.-M."/>
            <person name="Kuo C.-H."/>
        </authorList>
    </citation>
    <scope>NUCLEOTIDE SEQUENCE [LARGE SCALE GENOMIC DNA]</scope>
    <source>
        <strain evidence="7 8">1D1609</strain>
    </source>
</reference>
<dbReference type="SUPFAM" id="SSF47336">
    <property type="entry name" value="ACP-like"/>
    <property type="match status" value="1"/>
</dbReference>
<dbReference type="InterPro" id="IPR050091">
    <property type="entry name" value="PKS_NRPS_Biosynth_Enz"/>
</dbReference>
<dbReference type="InterPro" id="IPR029058">
    <property type="entry name" value="AB_hydrolase_fold"/>
</dbReference>
<dbReference type="InterPro" id="IPR020806">
    <property type="entry name" value="PKS_PP-bd"/>
</dbReference>
<dbReference type="InterPro" id="IPR006162">
    <property type="entry name" value="Ppantetheine_attach_site"/>
</dbReference>
<dbReference type="SMART" id="SM00825">
    <property type="entry name" value="PKS_KS"/>
    <property type="match status" value="1"/>
</dbReference>